<dbReference type="InterPro" id="IPR050619">
    <property type="entry name" value="Flavodoxin"/>
</dbReference>
<proteinExistence type="inferred from homology"/>
<sequence length="146" mass="16077">MPKAIMIFTSMTGNTEEMAEAIAEGVREQGIELNVKEVLDAVAVELEQYDGILLGAYTWGDGELPDDFLDFYDELDDVNLTGKKAAVFGSCDSSYEKYGAAVDILIEKLQERGAEVVLEGLKVELTPTNEEKQLCIAFGRNFAKQL</sequence>
<dbReference type="RefSeq" id="WP_003397268.1">
    <property type="nucleotide sequence ID" value="NZ_APCD01000008.1"/>
</dbReference>
<organism evidence="10 11">
    <name type="scientific">Anoxybacillus flavithermus AK1</name>
    <dbReference type="NCBI Taxonomy" id="1297581"/>
    <lineage>
        <taxon>Bacteria</taxon>
        <taxon>Bacillati</taxon>
        <taxon>Bacillota</taxon>
        <taxon>Bacilli</taxon>
        <taxon>Bacillales</taxon>
        <taxon>Anoxybacillaceae</taxon>
        <taxon>Anoxybacillus</taxon>
    </lineage>
</organism>
<gene>
    <name evidence="10" type="ORF">H919_07756</name>
</gene>
<dbReference type="PANTHER" id="PTHR42809">
    <property type="entry name" value="FLAVODOXIN 2"/>
    <property type="match status" value="1"/>
</dbReference>
<evidence type="ECO:0000313" key="10">
    <source>
        <dbReference type="EMBL" id="EMT45969.1"/>
    </source>
</evidence>
<dbReference type="Pfam" id="PF00258">
    <property type="entry name" value="Flavodoxin_1"/>
    <property type="match status" value="1"/>
</dbReference>
<evidence type="ECO:0000256" key="4">
    <source>
        <dbReference type="ARBA" id="ARBA00022448"/>
    </source>
</evidence>
<dbReference type="AlphaFoldDB" id="M8DZ25"/>
<dbReference type="NCBIfam" id="TIGR01753">
    <property type="entry name" value="flav_short"/>
    <property type="match status" value="1"/>
</dbReference>
<comment type="similarity">
    <text evidence="3 8">Belongs to the flavodoxin family.</text>
</comment>
<accession>M8DZ25</accession>
<keyword evidence="6 8" id="KW-0288">FMN</keyword>
<dbReference type="GO" id="GO:0010181">
    <property type="term" value="F:FMN binding"/>
    <property type="evidence" value="ECO:0007669"/>
    <property type="project" value="UniProtKB-UniRule"/>
</dbReference>
<dbReference type="InterPro" id="IPR010087">
    <property type="entry name" value="Flav_short"/>
</dbReference>
<evidence type="ECO:0000256" key="6">
    <source>
        <dbReference type="ARBA" id="ARBA00022643"/>
    </source>
</evidence>
<evidence type="ECO:0000256" key="8">
    <source>
        <dbReference type="RuleBase" id="RU367037"/>
    </source>
</evidence>
<evidence type="ECO:0000313" key="11">
    <source>
        <dbReference type="Proteomes" id="UP000012085"/>
    </source>
</evidence>
<comment type="function">
    <text evidence="2 8">Low-potential electron donor to a number of redox enzymes.</text>
</comment>
<dbReference type="InterPro" id="IPR008254">
    <property type="entry name" value="Flavodoxin/NO_synth"/>
</dbReference>
<dbReference type="Proteomes" id="UP000012085">
    <property type="component" value="Unassembled WGS sequence"/>
</dbReference>
<reference evidence="10 11" key="2">
    <citation type="journal article" date="2015" name="Genome Announc.">
        <title>Genome Sequence of Anoxybacillus flavithermus Strain AK1, a Thermophile Isolated from a Hot Spring in Saudi Arabia.</title>
        <authorList>
            <person name="Khalil A."/>
            <person name="Sivakumar N."/>
            <person name="Qarawi S."/>
        </authorList>
    </citation>
    <scope>NUCLEOTIDE SEQUENCE [LARGE SCALE GENOMIC DNA]</scope>
    <source>
        <strain evidence="10 11">AK1</strain>
    </source>
</reference>
<feature type="domain" description="Flavodoxin-like" evidence="9">
    <location>
        <begin position="4"/>
        <end position="143"/>
    </location>
</feature>
<keyword evidence="5 8" id="KW-0285">Flavoprotein</keyword>
<evidence type="ECO:0000256" key="3">
    <source>
        <dbReference type="ARBA" id="ARBA00005267"/>
    </source>
</evidence>
<comment type="caution">
    <text evidence="10">The sequence shown here is derived from an EMBL/GenBank/DDBJ whole genome shotgun (WGS) entry which is preliminary data.</text>
</comment>
<dbReference type="GO" id="GO:0009055">
    <property type="term" value="F:electron transfer activity"/>
    <property type="evidence" value="ECO:0007669"/>
    <property type="project" value="UniProtKB-UniRule"/>
</dbReference>
<dbReference type="GO" id="GO:0016651">
    <property type="term" value="F:oxidoreductase activity, acting on NAD(P)H"/>
    <property type="evidence" value="ECO:0007669"/>
    <property type="project" value="UniProtKB-ARBA"/>
</dbReference>
<dbReference type="PROSITE" id="PS50902">
    <property type="entry name" value="FLAVODOXIN_LIKE"/>
    <property type="match status" value="1"/>
</dbReference>
<evidence type="ECO:0000256" key="5">
    <source>
        <dbReference type="ARBA" id="ARBA00022630"/>
    </source>
</evidence>
<evidence type="ECO:0000259" key="9">
    <source>
        <dbReference type="PROSITE" id="PS50902"/>
    </source>
</evidence>
<dbReference type="NCBIfam" id="NF005246">
    <property type="entry name" value="PRK06756.1"/>
    <property type="match status" value="1"/>
</dbReference>
<protein>
    <recommendedName>
        <fullName evidence="8">Flavodoxin</fullName>
    </recommendedName>
</protein>
<dbReference type="InterPro" id="IPR029039">
    <property type="entry name" value="Flavoprotein-like_sf"/>
</dbReference>
<evidence type="ECO:0000256" key="7">
    <source>
        <dbReference type="ARBA" id="ARBA00022982"/>
    </source>
</evidence>
<keyword evidence="4 8" id="KW-0813">Transport</keyword>
<reference evidence="10 11" key="1">
    <citation type="submission" date="2013-03" db="EMBL/GenBank/DDBJ databases">
        <title>Assembly of a new bacterial strain Anoxybacillus flavithermus AK1.</title>
        <authorList>
            <person name="Rajan I."/>
            <person name="PoliReddy D."/>
            <person name="Sugumar T."/>
            <person name="Rathinam K."/>
            <person name="Alqarawi S."/>
            <person name="Khalil A.B."/>
            <person name="Sivakumar N."/>
        </authorList>
    </citation>
    <scope>NUCLEOTIDE SEQUENCE [LARGE SCALE GENOMIC DNA]</scope>
    <source>
        <strain evidence="10 11">AK1</strain>
    </source>
</reference>
<comment type="cofactor">
    <cofactor evidence="1 8">
        <name>FMN</name>
        <dbReference type="ChEBI" id="CHEBI:58210"/>
    </cofactor>
</comment>
<evidence type="ECO:0000256" key="1">
    <source>
        <dbReference type="ARBA" id="ARBA00001917"/>
    </source>
</evidence>
<keyword evidence="7 8" id="KW-0249">Electron transport</keyword>
<evidence type="ECO:0000256" key="2">
    <source>
        <dbReference type="ARBA" id="ARBA00003297"/>
    </source>
</evidence>
<dbReference type="Gene3D" id="3.40.50.360">
    <property type="match status" value="1"/>
</dbReference>
<name>M8DZ25_9BACL</name>
<dbReference type="PANTHER" id="PTHR42809:SF1">
    <property type="entry name" value="FLAVODOXIN 1"/>
    <property type="match status" value="1"/>
</dbReference>
<dbReference type="SUPFAM" id="SSF52218">
    <property type="entry name" value="Flavoproteins"/>
    <property type="match status" value="1"/>
</dbReference>
<dbReference type="EMBL" id="APCD01000008">
    <property type="protein sequence ID" value="EMT45969.1"/>
    <property type="molecule type" value="Genomic_DNA"/>
</dbReference>
<dbReference type="NCBIfam" id="NF005216">
    <property type="entry name" value="PRK06703.1"/>
    <property type="match status" value="1"/>
</dbReference>
<dbReference type="PATRIC" id="fig|1297581.3.peg.1589"/>